<reference evidence="5" key="1">
    <citation type="journal article" date="2019" name="Int. J. Syst. Evol. Microbiol.">
        <title>The Global Catalogue of Microorganisms (GCM) 10K type strain sequencing project: providing services to taxonomists for standard genome sequencing and annotation.</title>
        <authorList>
            <consortium name="The Broad Institute Genomics Platform"/>
            <consortium name="The Broad Institute Genome Sequencing Center for Infectious Disease"/>
            <person name="Wu L."/>
            <person name="Ma J."/>
        </authorList>
    </citation>
    <scope>NUCLEOTIDE SEQUENCE [LARGE SCALE GENOMIC DNA]</scope>
    <source>
        <strain evidence="5">JCM 11882</strain>
    </source>
</reference>
<evidence type="ECO:0000313" key="4">
    <source>
        <dbReference type="EMBL" id="MFC4754059.1"/>
    </source>
</evidence>
<feature type="compositionally biased region" description="Basic and acidic residues" evidence="1">
    <location>
        <begin position="172"/>
        <end position="181"/>
    </location>
</feature>
<dbReference type="Pfam" id="PF20570">
    <property type="entry name" value="DUF6779"/>
    <property type="match status" value="1"/>
</dbReference>
<dbReference type="EMBL" id="JBHSHP010000009">
    <property type="protein sequence ID" value="MFC4754059.1"/>
    <property type="molecule type" value="Genomic_DNA"/>
</dbReference>
<dbReference type="Proteomes" id="UP001595836">
    <property type="component" value="Unassembled WGS sequence"/>
</dbReference>
<comment type="caution">
    <text evidence="4">The sequence shown here is derived from an EMBL/GenBank/DDBJ whole genome shotgun (WGS) entry which is preliminary data.</text>
</comment>
<proteinExistence type="predicted"/>
<feature type="transmembrane region" description="Helical" evidence="2">
    <location>
        <begin position="21"/>
        <end position="44"/>
    </location>
</feature>
<gene>
    <name evidence="4" type="ORF">ACFO7U_04585</name>
</gene>
<feature type="transmembrane region" description="Helical" evidence="2">
    <location>
        <begin position="50"/>
        <end position="70"/>
    </location>
</feature>
<evidence type="ECO:0000313" key="5">
    <source>
        <dbReference type="Proteomes" id="UP001595836"/>
    </source>
</evidence>
<feature type="region of interest" description="Disordered" evidence="1">
    <location>
        <begin position="154"/>
        <end position="388"/>
    </location>
</feature>
<feature type="compositionally biased region" description="Low complexity" evidence="1">
    <location>
        <begin position="196"/>
        <end position="243"/>
    </location>
</feature>
<name>A0ABV9PNI1_9ACTN</name>
<keyword evidence="5" id="KW-1185">Reference proteome</keyword>
<feature type="domain" description="DUF6779" evidence="3">
    <location>
        <begin position="51"/>
        <end position="152"/>
    </location>
</feature>
<evidence type="ECO:0000256" key="1">
    <source>
        <dbReference type="SAM" id="MobiDB-lite"/>
    </source>
</evidence>
<evidence type="ECO:0000256" key="2">
    <source>
        <dbReference type="SAM" id="Phobius"/>
    </source>
</evidence>
<dbReference type="InterPro" id="IPR046706">
    <property type="entry name" value="DUF6779"/>
</dbReference>
<protein>
    <submittedName>
        <fullName evidence="4">DUF6779 domain-containing protein</fullName>
    </submittedName>
</protein>
<accession>A0ABV9PNI1</accession>
<organism evidence="4 5">
    <name type="scientific">Dietzia aurantiaca</name>
    <dbReference type="NCBI Taxonomy" id="983873"/>
    <lineage>
        <taxon>Bacteria</taxon>
        <taxon>Bacillati</taxon>
        <taxon>Actinomycetota</taxon>
        <taxon>Actinomycetes</taxon>
        <taxon>Mycobacteriales</taxon>
        <taxon>Dietziaceae</taxon>
        <taxon>Dietzia</taxon>
    </lineage>
</organism>
<feature type="compositionally biased region" description="Polar residues" evidence="1">
    <location>
        <begin position="290"/>
        <end position="299"/>
    </location>
</feature>
<keyword evidence="2" id="KW-1133">Transmembrane helix</keyword>
<evidence type="ECO:0000259" key="3">
    <source>
        <dbReference type="Pfam" id="PF20570"/>
    </source>
</evidence>
<dbReference type="RefSeq" id="WP_344988842.1">
    <property type="nucleotide sequence ID" value="NZ_BAABCD010000006.1"/>
</dbReference>
<keyword evidence="2" id="KW-0472">Membrane</keyword>
<sequence length="388" mass="40204">MSSDGSTDKPRPARAGRGDDRGLASIALGVLLILAVVATVVMVFTDNPVWMRVGTLAALWAAFIGAFLVARYRRQAAAEAARVRDLHTVYELQLEREISARREHELVVEKELRDSVRTETSESVLGLRQEIAALREQLSAMGVSLPEDRFAVGGHAPAGQLGAGSLPSVPSERVEPRRRAAESGGQPWSSTSRPYSAAAGTSSSSSSSSSAPVSGFGAPAAPTSPGSSPSSSPSTSDAAAESSGVPAAGVGPDATPSTERTEKFSPVQGRRASSGAPESSPRRPAVRPVSETSRSSWRSAETVAPSRESTPAPRTPTPPAAERAESVPVPESPRTTPSQDEQTAPPSRHGSGSGLSVAELMARLGGGDSAQGEDDSSAGGRRRRRAED</sequence>
<keyword evidence="2" id="KW-0812">Transmembrane</keyword>
<feature type="compositionally biased region" description="Polar residues" evidence="1">
    <location>
        <begin position="333"/>
        <end position="345"/>
    </location>
</feature>